<dbReference type="PROSITE" id="PS50949">
    <property type="entry name" value="HTH_GNTR"/>
    <property type="match status" value="1"/>
</dbReference>
<dbReference type="SUPFAM" id="SSF64288">
    <property type="entry name" value="Chorismate lyase-like"/>
    <property type="match status" value="1"/>
</dbReference>
<dbReference type="SUPFAM" id="SSF46785">
    <property type="entry name" value="Winged helix' DNA-binding domain"/>
    <property type="match status" value="1"/>
</dbReference>
<evidence type="ECO:0000313" key="5">
    <source>
        <dbReference type="EMBL" id="WSD05765.1"/>
    </source>
</evidence>
<sequence length="255" mass="27966">MTVTADEGGLPGIRRNVPTAIHVQISEHIRLRIASGQWPAHYRLKSEPELAQEFGVSRGTVHRALTTLIEEGLLRQVRGRGTFVTSTVIEPSIAQKLSTLSEDFASQGVVATTEVRECSLITPPRPVAALLDLTSPDAQVLRLVRVRTIPEGPVALLFNFVRADLAPGIERADFTSSSLFGELEGTFGLRIATARRTFSAEAATEETARALAVEQGSPVQYLQQVTYLDDGRPVEYSDVWIHSGRLRVTSLLLRR</sequence>
<proteinExistence type="predicted"/>
<dbReference type="SMART" id="SM00866">
    <property type="entry name" value="UTRA"/>
    <property type="match status" value="1"/>
</dbReference>
<dbReference type="Proteomes" id="UP001335325">
    <property type="component" value="Chromosome"/>
</dbReference>
<protein>
    <submittedName>
        <fullName evidence="5">GntR family transcriptional regulator</fullName>
    </submittedName>
</protein>
<evidence type="ECO:0000259" key="4">
    <source>
        <dbReference type="PROSITE" id="PS50949"/>
    </source>
</evidence>
<keyword evidence="1" id="KW-0805">Transcription regulation</keyword>
<evidence type="ECO:0000256" key="3">
    <source>
        <dbReference type="ARBA" id="ARBA00023163"/>
    </source>
</evidence>
<dbReference type="InterPro" id="IPR011663">
    <property type="entry name" value="UTRA"/>
</dbReference>
<dbReference type="InterPro" id="IPR036388">
    <property type="entry name" value="WH-like_DNA-bd_sf"/>
</dbReference>
<keyword evidence="2" id="KW-0238">DNA-binding</keyword>
<dbReference type="Gene3D" id="1.10.10.10">
    <property type="entry name" value="Winged helix-like DNA-binding domain superfamily/Winged helix DNA-binding domain"/>
    <property type="match status" value="1"/>
</dbReference>
<organism evidence="5 6">
    <name type="scientific">Streptomyces hirsutus</name>
    <dbReference type="NCBI Taxonomy" id="35620"/>
    <lineage>
        <taxon>Bacteria</taxon>
        <taxon>Bacillati</taxon>
        <taxon>Actinomycetota</taxon>
        <taxon>Actinomycetes</taxon>
        <taxon>Kitasatosporales</taxon>
        <taxon>Streptomycetaceae</taxon>
        <taxon>Streptomyces</taxon>
    </lineage>
</organism>
<evidence type="ECO:0000256" key="1">
    <source>
        <dbReference type="ARBA" id="ARBA00023015"/>
    </source>
</evidence>
<keyword evidence="3" id="KW-0804">Transcription</keyword>
<keyword evidence="6" id="KW-1185">Reference proteome</keyword>
<dbReference type="EMBL" id="CP109134">
    <property type="protein sequence ID" value="WSD05765.1"/>
    <property type="molecule type" value="Genomic_DNA"/>
</dbReference>
<reference evidence="5 6" key="1">
    <citation type="submission" date="2022-10" db="EMBL/GenBank/DDBJ databases">
        <title>The complete genomes of actinobacterial strains from the NBC collection.</title>
        <authorList>
            <person name="Joergensen T.S."/>
            <person name="Alvarez Arevalo M."/>
            <person name="Sterndorff E.B."/>
            <person name="Faurdal D."/>
            <person name="Vuksanovic O."/>
            <person name="Mourched A.-S."/>
            <person name="Charusanti P."/>
            <person name="Shaw S."/>
            <person name="Blin K."/>
            <person name="Weber T."/>
        </authorList>
    </citation>
    <scope>NUCLEOTIDE SEQUENCE [LARGE SCALE GENOMIC DNA]</scope>
    <source>
        <strain evidence="5 6">NBC 01753</strain>
    </source>
</reference>
<dbReference type="Pfam" id="PF07702">
    <property type="entry name" value="UTRA"/>
    <property type="match status" value="1"/>
</dbReference>
<dbReference type="PRINTS" id="PR00035">
    <property type="entry name" value="HTHGNTR"/>
</dbReference>
<dbReference type="Pfam" id="PF00392">
    <property type="entry name" value="GntR"/>
    <property type="match status" value="1"/>
</dbReference>
<dbReference type="InterPro" id="IPR000524">
    <property type="entry name" value="Tscrpt_reg_HTH_GntR"/>
</dbReference>
<name>A0ABZ1GIK5_9ACTN</name>
<dbReference type="CDD" id="cd07377">
    <property type="entry name" value="WHTH_GntR"/>
    <property type="match status" value="1"/>
</dbReference>
<evidence type="ECO:0000313" key="6">
    <source>
        <dbReference type="Proteomes" id="UP001335325"/>
    </source>
</evidence>
<dbReference type="SMART" id="SM00345">
    <property type="entry name" value="HTH_GNTR"/>
    <property type="match status" value="1"/>
</dbReference>
<dbReference type="PANTHER" id="PTHR44846">
    <property type="entry name" value="MANNOSYL-D-GLYCERATE TRANSPORT/METABOLISM SYSTEM REPRESSOR MNGR-RELATED"/>
    <property type="match status" value="1"/>
</dbReference>
<feature type="domain" description="HTH gntR-type" evidence="4">
    <location>
        <begin position="19"/>
        <end position="87"/>
    </location>
</feature>
<dbReference type="InterPro" id="IPR036390">
    <property type="entry name" value="WH_DNA-bd_sf"/>
</dbReference>
<gene>
    <name evidence="5" type="ORF">OIE73_08345</name>
</gene>
<dbReference type="InterPro" id="IPR028978">
    <property type="entry name" value="Chorismate_lyase_/UTRA_dom_sf"/>
</dbReference>
<dbReference type="PANTHER" id="PTHR44846:SF1">
    <property type="entry name" value="MANNOSYL-D-GLYCERATE TRANSPORT_METABOLISM SYSTEM REPRESSOR MNGR-RELATED"/>
    <property type="match status" value="1"/>
</dbReference>
<accession>A0ABZ1GIK5</accession>
<dbReference type="InterPro" id="IPR050679">
    <property type="entry name" value="Bact_HTH_transcr_reg"/>
</dbReference>
<dbReference type="Gene3D" id="3.40.1410.10">
    <property type="entry name" value="Chorismate lyase-like"/>
    <property type="match status" value="1"/>
</dbReference>
<evidence type="ECO:0000256" key="2">
    <source>
        <dbReference type="ARBA" id="ARBA00023125"/>
    </source>
</evidence>